<evidence type="ECO:0000256" key="1">
    <source>
        <dbReference type="SAM" id="MobiDB-lite"/>
    </source>
</evidence>
<organism evidence="3 4">
    <name type="scientific">Streptomyces erythrogriseus</name>
    <dbReference type="NCBI Taxonomy" id="284027"/>
    <lineage>
        <taxon>Bacteria</taxon>
        <taxon>Bacillati</taxon>
        <taxon>Actinomycetota</taxon>
        <taxon>Actinomycetes</taxon>
        <taxon>Kitasatosporales</taxon>
        <taxon>Streptomycetaceae</taxon>
        <taxon>Streptomyces</taxon>
        <taxon>Streptomyces griseoincarnatus group</taxon>
    </lineage>
</organism>
<feature type="compositionally biased region" description="Basic and acidic residues" evidence="1">
    <location>
        <begin position="55"/>
        <end position="67"/>
    </location>
</feature>
<feature type="region of interest" description="Disordered" evidence="1">
    <location>
        <begin position="44"/>
        <end position="76"/>
    </location>
</feature>
<dbReference type="EMBL" id="BAAAVA010000016">
    <property type="protein sequence ID" value="GAA2919877.1"/>
    <property type="molecule type" value="Genomic_DNA"/>
</dbReference>
<evidence type="ECO:0000256" key="2">
    <source>
        <dbReference type="SAM" id="Phobius"/>
    </source>
</evidence>
<evidence type="ECO:0000313" key="4">
    <source>
        <dbReference type="Proteomes" id="UP001501423"/>
    </source>
</evidence>
<keyword evidence="2" id="KW-1133">Transmembrane helix</keyword>
<feature type="transmembrane region" description="Helical" evidence="2">
    <location>
        <begin position="12"/>
        <end position="34"/>
    </location>
</feature>
<gene>
    <name evidence="3" type="ORF">GCM10010478_20250</name>
</gene>
<keyword evidence="4" id="KW-1185">Reference proteome</keyword>
<evidence type="ECO:0008006" key="5">
    <source>
        <dbReference type="Google" id="ProtNLM"/>
    </source>
</evidence>
<proteinExistence type="predicted"/>
<protein>
    <recommendedName>
        <fullName evidence="5">Secreted protein</fullName>
    </recommendedName>
</protein>
<comment type="caution">
    <text evidence="3">The sequence shown here is derived from an EMBL/GenBank/DDBJ whole genome shotgun (WGS) entry which is preliminary data.</text>
</comment>
<keyword evidence="2" id="KW-0812">Transmembrane</keyword>
<sequence>MVSMNTTQTEALIAMVAVLGLFVLMVAPAVIGILRDRRIDRQIRRAEAAPVTEPPDTRAASRPEHRAASHHHARAA</sequence>
<keyword evidence="2" id="KW-0472">Membrane</keyword>
<accession>A0ABN3WM07</accession>
<name>A0ABN3WM07_9ACTN</name>
<evidence type="ECO:0000313" key="3">
    <source>
        <dbReference type="EMBL" id="GAA2919877.1"/>
    </source>
</evidence>
<reference evidence="3 4" key="1">
    <citation type="journal article" date="2019" name="Int. J. Syst. Evol. Microbiol.">
        <title>The Global Catalogue of Microorganisms (GCM) 10K type strain sequencing project: providing services to taxonomists for standard genome sequencing and annotation.</title>
        <authorList>
            <consortium name="The Broad Institute Genomics Platform"/>
            <consortium name="The Broad Institute Genome Sequencing Center for Infectious Disease"/>
            <person name="Wu L."/>
            <person name="Ma J."/>
        </authorList>
    </citation>
    <scope>NUCLEOTIDE SEQUENCE [LARGE SCALE GENOMIC DNA]</scope>
    <source>
        <strain evidence="3 4">JCM 9650</strain>
    </source>
</reference>
<dbReference type="Proteomes" id="UP001501423">
    <property type="component" value="Unassembled WGS sequence"/>
</dbReference>